<evidence type="ECO:0008006" key="5">
    <source>
        <dbReference type="Google" id="ProtNLM"/>
    </source>
</evidence>
<feature type="transmembrane region" description="Helical" evidence="1">
    <location>
        <begin position="641"/>
        <end position="661"/>
    </location>
</feature>
<feature type="signal peptide" evidence="2">
    <location>
        <begin position="1"/>
        <end position="29"/>
    </location>
</feature>
<dbReference type="EMBL" id="JANKAS010000002">
    <property type="protein sequence ID" value="MCR1897950.1"/>
    <property type="molecule type" value="Genomic_DNA"/>
</dbReference>
<feature type="transmembrane region" description="Helical" evidence="1">
    <location>
        <begin position="434"/>
        <end position="454"/>
    </location>
</feature>
<protein>
    <recommendedName>
        <fullName evidence="5">Alkaline phosphatase</fullName>
    </recommendedName>
</protein>
<keyword evidence="2" id="KW-0732">Signal</keyword>
<feature type="transmembrane region" description="Helical" evidence="1">
    <location>
        <begin position="581"/>
        <end position="603"/>
    </location>
</feature>
<feature type="transmembrane region" description="Helical" evidence="1">
    <location>
        <begin position="673"/>
        <end position="691"/>
    </location>
</feature>
<organism evidence="3 4">
    <name type="scientific">Irregularibacter muris</name>
    <dbReference type="NCBI Taxonomy" id="1796619"/>
    <lineage>
        <taxon>Bacteria</taxon>
        <taxon>Bacillati</taxon>
        <taxon>Bacillota</taxon>
        <taxon>Clostridia</taxon>
        <taxon>Eubacteriales</taxon>
        <taxon>Eubacteriaceae</taxon>
        <taxon>Irregularibacter</taxon>
    </lineage>
</organism>
<evidence type="ECO:0000256" key="2">
    <source>
        <dbReference type="SAM" id="SignalP"/>
    </source>
</evidence>
<keyword evidence="1" id="KW-1133">Transmembrane helix</keyword>
<dbReference type="Gene3D" id="3.40.720.10">
    <property type="entry name" value="Alkaline Phosphatase, subunit A"/>
    <property type="match status" value="1"/>
</dbReference>
<dbReference type="Proteomes" id="UP001205748">
    <property type="component" value="Unassembled WGS sequence"/>
</dbReference>
<evidence type="ECO:0000313" key="3">
    <source>
        <dbReference type="EMBL" id="MCR1897950.1"/>
    </source>
</evidence>
<feature type="transmembrane region" description="Helical" evidence="1">
    <location>
        <begin position="461"/>
        <end position="481"/>
    </location>
</feature>
<feature type="transmembrane region" description="Helical" evidence="1">
    <location>
        <begin position="556"/>
        <end position="572"/>
    </location>
</feature>
<dbReference type="InterPro" id="IPR017850">
    <property type="entry name" value="Alkaline_phosphatase_core_sf"/>
</dbReference>
<dbReference type="AlphaFoldDB" id="A0AAE3HED4"/>
<reference evidence="3" key="1">
    <citation type="submission" date="2022-07" db="EMBL/GenBank/DDBJ databases">
        <title>Enhanced cultured diversity of the mouse gut microbiota enables custom-made synthetic communities.</title>
        <authorList>
            <person name="Afrizal A."/>
        </authorList>
    </citation>
    <scope>NUCLEOTIDE SEQUENCE</scope>
    <source>
        <strain evidence="3">DSM 28593</strain>
    </source>
</reference>
<keyword evidence="1" id="KW-0472">Membrane</keyword>
<keyword evidence="4" id="KW-1185">Reference proteome</keyword>
<dbReference type="RefSeq" id="WP_257529416.1">
    <property type="nucleotide sequence ID" value="NZ_JANKAS010000002.1"/>
</dbReference>
<gene>
    <name evidence="3" type="ORF">NSA47_02975</name>
</gene>
<proteinExistence type="predicted"/>
<feature type="transmembrane region" description="Helical" evidence="1">
    <location>
        <begin position="501"/>
        <end position="521"/>
    </location>
</feature>
<evidence type="ECO:0000256" key="1">
    <source>
        <dbReference type="SAM" id="Phobius"/>
    </source>
</evidence>
<accession>A0AAE3HED4</accession>
<feature type="chain" id="PRO_5042104922" description="Alkaline phosphatase" evidence="2">
    <location>
        <begin position="30"/>
        <end position="723"/>
    </location>
</feature>
<sequence length="723" mass="79776">MTNRFFRRIFISIICTFLMIAAMTSPAEAAENKQVVMIVINQVNYNDLLKMDAMEKIIEHGGIGLLNTRTAGSTITPKAYATIGAGTRAEGNWITSQAYPVTPESQSIYHLRTGKKAPENGIVNLEINRLIAYNEAGEYGAVAGQLGTLIQEAGRKTAVYGNMDIGEENRSPHVLIAMDQWGRVDRGIVSHDVLIDDISYPGGIRTNYAKIYEELEKNQDSPGLTVIETGDITRLEEEKDNLSPDMFERYKEDSLQEMNLFLEDVKTLVEKENKLLIIVTPFSNTEDIKEGYKLTPIVLFGEGVEKGLLTSSTTRRTGIIGNVDIAPTILEYLDIEENHMVGNPIGQVPAHDHLDSLLKLNDYTVAISNNRLPVLTTFVIYQIVLLIIALIMILFKGKINSKFYPTIKNLLLSGLVIPVVLLFLPVLGIKSLPYTFIAVIAVTALISWITYYIGKRFNNPILPIVLISLLMTIGLVGDIVMGSPLIRSSLFGYDPIIGARYYGIGNEFMGVLVGAALVLFLGVKELFNVPKGGVLGLFALLIIAIGYPQWGANVGGTLTATAASAFIFLRLYKIKISWKQILIGFIGMAAAVAIMAVIDTFLLENQSHLARAIQSIKEGGIVTVFMIISRKVSMNIRLFKVTIWSKVLVTSLIVFAILFYKPYEELKKVFDKYPYLSIGWSGIVVASITGFMVNDSGVVAAATSLIYLSFSLLYIMLQEPHNN</sequence>
<feature type="transmembrane region" description="Helical" evidence="1">
    <location>
        <begin position="533"/>
        <end position="550"/>
    </location>
</feature>
<feature type="transmembrane region" description="Helical" evidence="1">
    <location>
        <begin position="698"/>
        <end position="717"/>
    </location>
</feature>
<feature type="transmembrane region" description="Helical" evidence="1">
    <location>
        <begin position="374"/>
        <end position="395"/>
    </location>
</feature>
<dbReference type="SUPFAM" id="SSF53649">
    <property type="entry name" value="Alkaline phosphatase-like"/>
    <property type="match status" value="1"/>
</dbReference>
<name>A0AAE3HED4_9FIRM</name>
<comment type="caution">
    <text evidence="3">The sequence shown here is derived from an EMBL/GenBank/DDBJ whole genome shotgun (WGS) entry which is preliminary data.</text>
</comment>
<feature type="transmembrane region" description="Helical" evidence="1">
    <location>
        <begin position="407"/>
        <end position="428"/>
    </location>
</feature>
<keyword evidence="1" id="KW-0812">Transmembrane</keyword>
<evidence type="ECO:0000313" key="4">
    <source>
        <dbReference type="Proteomes" id="UP001205748"/>
    </source>
</evidence>